<gene>
    <name evidence="4" type="ORF">MVEN_00710700</name>
</gene>
<evidence type="ECO:0000256" key="3">
    <source>
        <dbReference type="SAM" id="SignalP"/>
    </source>
</evidence>
<dbReference type="Pfam" id="PF00657">
    <property type="entry name" value="Lipase_GDSL"/>
    <property type="match status" value="1"/>
</dbReference>
<dbReference type="InterPro" id="IPR001087">
    <property type="entry name" value="GDSL"/>
</dbReference>
<keyword evidence="3" id="KW-0732">Signal</keyword>
<feature type="chain" id="PRO_5034443172" evidence="3">
    <location>
        <begin position="22"/>
        <end position="252"/>
    </location>
</feature>
<dbReference type="InterPro" id="IPR036514">
    <property type="entry name" value="SGNH_hydro_sf"/>
</dbReference>
<evidence type="ECO:0000313" key="4">
    <source>
        <dbReference type="EMBL" id="KAF7359853.1"/>
    </source>
</evidence>
<organism evidence="4 5">
    <name type="scientific">Mycena venus</name>
    <dbReference type="NCBI Taxonomy" id="2733690"/>
    <lineage>
        <taxon>Eukaryota</taxon>
        <taxon>Fungi</taxon>
        <taxon>Dikarya</taxon>
        <taxon>Basidiomycota</taxon>
        <taxon>Agaricomycotina</taxon>
        <taxon>Agaricomycetes</taxon>
        <taxon>Agaricomycetidae</taxon>
        <taxon>Agaricales</taxon>
        <taxon>Marasmiineae</taxon>
        <taxon>Mycenaceae</taxon>
        <taxon>Mycena</taxon>
    </lineage>
</organism>
<dbReference type="PANTHER" id="PTHR43695">
    <property type="entry name" value="PUTATIVE (AFU_ORTHOLOGUE AFUA_2G17250)-RELATED"/>
    <property type="match status" value="1"/>
</dbReference>
<evidence type="ECO:0000256" key="2">
    <source>
        <dbReference type="ARBA" id="ARBA00022801"/>
    </source>
</evidence>
<comment type="similarity">
    <text evidence="1">Belongs to the 'GDSL' lipolytic enzyme family.</text>
</comment>
<comment type="caution">
    <text evidence="4">The sequence shown here is derived from an EMBL/GenBank/DDBJ whole genome shotgun (WGS) entry which is preliminary data.</text>
</comment>
<dbReference type="Proteomes" id="UP000620124">
    <property type="component" value="Unassembled WGS sequence"/>
</dbReference>
<accession>A0A8H6YEU7</accession>
<dbReference type="Gene3D" id="3.40.50.1110">
    <property type="entry name" value="SGNH hydrolase"/>
    <property type="match status" value="1"/>
</dbReference>
<evidence type="ECO:0000313" key="5">
    <source>
        <dbReference type="Proteomes" id="UP000620124"/>
    </source>
</evidence>
<reference evidence="4" key="1">
    <citation type="submission" date="2020-05" db="EMBL/GenBank/DDBJ databases">
        <title>Mycena genomes resolve the evolution of fungal bioluminescence.</title>
        <authorList>
            <person name="Tsai I.J."/>
        </authorList>
    </citation>
    <scope>NUCLEOTIDE SEQUENCE</scope>
    <source>
        <strain evidence="4">CCC161011</strain>
    </source>
</reference>
<dbReference type="PANTHER" id="PTHR43695:SF1">
    <property type="entry name" value="RHAMNOGALACTURONAN ACETYLESTERASE"/>
    <property type="match status" value="1"/>
</dbReference>
<dbReference type="AlphaFoldDB" id="A0A8H6YEU7"/>
<dbReference type="SUPFAM" id="SSF52266">
    <property type="entry name" value="SGNH hydrolase"/>
    <property type="match status" value="1"/>
</dbReference>
<dbReference type="OrthoDB" id="2141316at2759"/>
<evidence type="ECO:0000256" key="1">
    <source>
        <dbReference type="ARBA" id="ARBA00008668"/>
    </source>
</evidence>
<proteinExistence type="inferred from homology"/>
<feature type="signal peptide" evidence="3">
    <location>
        <begin position="1"/>
        <end position="21"/>
    </location>
</feature>
<dbReference type="InterPro" id="IPR037459">
    <property type="entry name" value="RhgT-like"/>
</dbReference>
<keyword evidence="5" id="KW-1185">Reference proteome</keyword>
<sequence>MRCQLVHQLFLTLVATKVASAAATVYLAGDSTMTANGNNDGTAGWGKFLPDYESLTVVNNAIAGRSARSFTREGRFTAMAANIKAGDYVVIEFGHNDGGSLTPTDNGRTDCPVGAAGYATTCTSVFGGVTETVLTYEAYLVNAAKLFQAKGANVIISTATPDNPWETGTFTYAANRFVTYCQDAATATGATFVDHGLFTAALYQKQGATLVDSYYPIDHTHTSPAGATVVARAFILALEATSSTLKNFITHD</sequence>
<name>A0A8H6YEU7_9AGAR</name>
<dbReference type="GO" id="GO:0016788">
    <property type="term" value="F:hydrolase activity, acting on ester bonds"/>
    <property type="evidence" value="ECO:0007669"/>
    <property type="project" value="InterPro"/>
</dbReference>
<keyword evidence="2" id="KW-0378">Hydrolase</keyword>
<dbReference type="EMBL" id="JACAZI010000005">
    <property type="protein sequence ID" value="KAF7359853.1"/>
    <property type="molecule type" value="Genomic_DNA"/>
</dbReference>
<protein>
    <submittedName>
        <fullName evidence="4">Carbohydrate esterase family 12 protein</fullName>
    </submittedName>
</protein>